<organism evidence="2 3">
    <name type="scientific">Photobacterium aquimaris</name>
    <dbReference type="NCBI Taxonomy" id="512643"/>
    <lineage>
        <taxon>Bacteria</taxon>
        <taxon>Pseudomonadati</taxon>
        <taxon>Pseudomonadota</taxon>
        <taxon>Gammaproteobacteria</taxon>
        <taxon>Vibrionales</taxon>
        <taxon>Vibrionaceae</taxon>
        <taxon>Photobacterium</taxon>
    </lineage>
</organism>
<reference evidence="3" key="1">
    <citation type="submission" date="2017-06" db="EMBL/GenBank/DDBJ databases">
        <authorList>
            <person name="Rodrigo-Torres L."/>
            <person name="Arahal R. D."/>
            <person name="Lucena T."/>
        </authorList>
    </citation>
    <scope>NUCLEOTIDE SEQUENCE [LARGE SCALE GENOMIC DNA]</scope>
    <source>
        <strain evidence="3">type strain: CECT 9192</strain>
    </source>
</reference>
<protein>
    <submittedName>
        <fullName evidence="2">Uncharacterized protein</fullName>
    </submittedName>
</protein>
<dbReference type="EMBL" id="FYAH01000002">
    <property type="protein sequence ID" value="SMY16572.1"/>
    <property type="molecule type" value="Genomic_DNA"/>
</dbReference>
<feature type="transmembrane region" description="Helical" evidence="1">
    <location>
        <begin position="44"/>
        <end position="65"/>
    </location>
</feature>
<accession>A0A1Y6KX04</accession>
<dbReference type="AlphaFoldDB" id="A0A1Y6KX04"/>
<sequence>MAFLLFLFNVATRHSPLATRHSPLATRHSPLATSILTTSILTTSILTTSILTTSILTTSILTTSISKRFAGKSVSKITFLSLFLGLKAIILTAYIFHYGEFFAAVYYSYRNVSIAFPVNYKHQFQDR</sequence>
<feature type="transmembrane region" description="Helical" evidence="1">
    <location>
        <begin position="77"/>
        <end position="96"/>
    </location>
</feature>
<keyword evidence="3" id="KW-1185">Reference proteome</keyword>
<evidence type="ECO:0000313" key="2">
    <source>
        <dbReference type="EMBL" id="SMY16572.1"/>
    </source>
</evidence>
<gene>
    <name evidence="2" type="ORF">PAQU9191_01808</name>
</gene>
<evidence type="ECO:0000313" key="3">
    <source>
        <dbReference type="Proteomes" id="UP000196485"/>
    </source>
</evidence>
<name>A0A1Y6KX04_9GAMM</name>
<dbReference type="Proteomes" id="UP000196485">
    <property type="component" value="Unassembled WGS sequence"/>
</dbReference>
<keyword evidence="1" id="KW-1133">Transmembrane helix</keyword>
<evidence type="ECO:0000256" key="1">
    <source>
        <dbReference type="SAM" id="Phobius"/>
    </source>
</evidence>
<proteinExistence type="predicted"/>
<keyword evidence="1" id="KW-0472">Membrane</keyword>
<keyword evidence="1" id="KW-0812">Transmembrane</keyword>